<evidence type="ECO:0000256" key="16">
    <source>
        <dbReference type="ARBA" id="ARBA00035717"/>
    </source>
</evidence>
<comment type="caution">
    <text evidence="25">The sequence shown here is derived from an EMBL/GenBank/DDBJ whole genome shotgun (WGS) entry which is preliminary data.</text>
</comment>
<dbReference type="Gene3D" id="3.30.210.10">
    <property type="entry name" value="DNA polymerase, thumb domain"/>
    <property type="match status" value="1"/>
</dbReference>
<keyword evidence="13" id="KW-0239">DNA-directed DNA polymerase</keyword>
<evidence type="ECO:0000259" key="23">
    <source>
        <dbReference type="SMART" id="SM00481"/>
    </source>
</evidence>
<dbReference type="InterPro" id="IPR043519">
    <property type="entry name" value="NT_sf"/>
</dbReference>
<dbReference type="SUPFAM" id="SSF47802">
    <property type="entry name" value="DNA polymerase beta, N-terminal domain-like"/>
    <property type="match status" value="1"/>
</dbReference>
<evidence type="ECO:0000313" key="26">
    <source>
        <dbReference type="Proteomes" id="UP000033986"/>
    </source>
</evidence>
<feature type="domain" description="Helix-hairpin-helix DNA-binding motif class 1" evidence="22">
    <location>
        <begin position="94"/>
        <end position="113"/>
    </location>
</feature>
<evidence type="ECO:0000259" key="24">
    <source>
        <dbReference type="SMART" id="SM00483"/>
    </source>
</evidence>
<dbReference type="EMBL" id="LCDB01000002">
    <property type="protein sequence ID" value="KKS44835.1"/>
    <property type="molecule type" value="Genomic_DNA"/>
</dbReference>
<keyword evidence="11" id="KW-0227">DNA damage</keyword>
<dbReference type="PRINTS" id="PR00870">
    <property type="entry name" value="DNAPOLXBETA"/>
</dbReference>
<evidence type="ECO:0000256" key="13">
    <source>
        <dbReference type="ARBA" id="ARBA00022932"/>
    </source>
</evidence>
<evidence type="ECO:0000256" key="3">
    <source>
        <dbReference type="ARBA" id="ARBA00012417"/>
    </source>
</evidence>
<dbReference type="EC" id="2.7.7.7" evidence="3"/>
<dbReference type="Pfam" id="PF14791">
    <property type="entry name" value="DNA_pol_B_thumb"/>
    <property type="match status" value="1"/>
</dbReference>
<dbReference type="InterPro" id="IPR016195">
    <property type="entry name" value="Pol/histidinol_Pase-like"/>
</dbReference>
<dbReference type="InterPro" id="IPR002054">
    <property type="entry name" value="DNA-dir_DNA_pol_X"/>
</dbReference>
<dbReference type="PATRIC" id="fig|1618615.3.peg.60"/>
<dbReference type="Gene3D" id="1.10.150.110">
    <property type="entry name" value="DNA polymerase beta, N-terminal domain-like"/>
    <property type="match status" value="1"/>
</dbReference>
<feature type="domain" description="DNA-directed DNA polymerase X" evidence="24">
    <location>
        <begin position="1"/>
        <end position="316"/>
    </location>
</feature>
<dbReference type="Pfam" id="PF02811">
    <property type="entry name" value="PHP"/>
    <property type="match status" value="1"/>
</dbReference>
<dbReference type="EC" id="4.2.99.18" evidence="4"/>
<dbReference type="InterPro" id="IPR029398">
    <property type="entry name" value="PolB_thumb"/>
</dbReference>
<dbReference type="NCBIfam" id="NF006375">
    <property type="entry name" value="PRK08609.1"/>
    <property type="match status" value="1"/>
</dbReference>
<dbReference type="Gene3D" id="3.20.20.140">
    <property type="entry name" value="Metal-dependent hydrolases"/>
    <property type="match status" value="1"/>
</dbReference>
<reference evidence="25 26" key="1">
    <citation type="journal article" date="2015" name="Nature">
        <title>rRNA introns, odd ribosomes, and small enigmatic genomes across a large radiation of phyla.</title>
        <authorList>
            <person name="Brown C.T."/>
            <person name="Hug L.A."/>
            <person name="Thomas B.C."/>
            <person name="Sharon I."/>
            <person name="Castelle C.J."/>
            <person name="Singh A."/>
            <person name="Wilkins M.J."/>
            <person name="Williams K.H."/>
            <person name="Banfield J.F."/>
        </authorList>
    </citation>
    <scope>NUCLEOTIDE SEQUENCE [LARGE SCALE GENOMIC DNA]</scope>
</reference>
<dbReference type="InterPro" id="IPR047967">
    <property type="entry name" value="PolX_PHP"/>
</dbReference>
<comment type="catalytic activity">
    <reaction evidence="18">
        <text>2'-deoxyribonucleotide-(2'-deoxyribose 5'-phosphate)-2'-deoxyribonucleotide-DNA = a 3'-end 2'-deoxyribonucleotide-(2,3-dehydro-2,3-deoxyribose 5'-phosphate)-DNA + a 5'-end 5'-phospho-2'-deoxyribonucleoside-DNA + H(+)</text>
        <dbReference type="Rhea" id="RHEA:66592"/>
        <dbReference type="Rhea" id="RHEA-COMP:13180"/>
        <dbReference type="Rhea" id="RHEA-COMP:16897"/>
        <dbReference type="Rhea" id="RHEA-COMP:17067"/>
        <dbReference type="ChEBI" id="CHEBI:15378"/>
        <dbReference type="ChEBI" id="CHEBI:136412"/>
        <dbReference type="ChEBI" id="CHEBI:157695"/>
        <dbReference type="ChEBI" id="CHEBI:167181"/>
        <dbReference type="EC" id="4.2.99.18"/>
    </reaction>
</comment>
<comment type="subcellular location">
    <subcellularLocation>
        <location evidence="2">Cytoplasm</location>
    </subcellularLocation>
</comment>
<evidence type="ECO:0000256" key="21">
    <source>
        <dbReference type="ARBA" id="ARBA00049244"/>
    </source>
</evidence>
<feature type="domain" description="Helix-hairpin-helix DNA-binding motif class 1" evidence="22">
    <location>
        <begin position="54"/>
        <end position="73"/>
    </location>
</feature>
<name>A0A0G0Z7Z0_9BACT</name>
<organism evidence="25 26">
    <name type="scientific">Candidatus Azambacteria bacterium GW2011_GWB1_42_17</name>
    <dbReference type="NCBI Taxonomy" id="1618615"/>
    <lineage>
        <taxon>Bacteria</taxon>
        <taxon>Candidatus Azamiibacteriota</taxon>
    </lineage>
</organism>
<dbReference type="InterPro" id="IPR050243">
    <property type="entry name" value="PHP_phosphatase"/>
</dbReference>
<dbReference type="InterPro" id="IPR003141">
    <property type="entry name" value="Pol/His_phosphatase_N"/>
</dbReference>
<keyword evidence="6" id="KW-0488">Methylation</keyword>
<evidence type="ECO:0000256" key="5">
    <source>
        <dbReference type="ARBA" id="ARBA00020020"/>
    </source>
</evidence>
<keyword evidence="9" id="KW-0548">Nucleotidyltransferase</keyword>
<comment type="function">
    <text evidence="20">Repair polymerase that plays a key role in base-excision repair. During this process, the damaged base is excised by specific DNA glycosylases, the DNA backbone is nicked at the abasic site by an apurinic/apyrimidic (AP) endonuclease, and POLB removes 5'-deoxyribose-phosphate from the preincised AP site acting as a 5'-deoxyribose-phosphate lyase (5'-dRP lyase); through its DNA polymerase activity, it adds one nucleotide to the 3' end of the arising single-nucleotide gap. Conducts 'gap-filling' DNA synthesis in a stepwise distributive fashion rather than in a processive fashion as for other DNA polymerases. It is also able to cleave sugar-phosphate bonds 3' to an intact AP site, acting as an AP lyase.</text>
</comment>
<evidence type="ECO:0000259" key="22">
    <source>
        <dbReference type="SMART" id="SM00278"/>
    </source>
</evidence>
<dbReference type="GO" id="GO:0003887">
    <property type="term" value="F:DNA-directed DNA polymerase activity"/>
    <property type="evidence" value="ECO:0007669"/>
    <property type="project" value="UniProtKB-KW"/>
</dbReference>
<dbReference type="SMART" id="SM00278">
    <property type="entry name" value="HhH1"/>
    <property type="match status" value="3"/>
</dbReference>
<dbReference type="SUPFAM" id="SSF89550">
    <property type="entry name" value="PHP domain-like"/>
    <property type="match status" value="1"/>
</dbReference>
<evidence type="ECO:0000256" key="9">
    <source>
        <dbReference type="ARBA" id="ARBA00022695"/>
    </source>
</evidence>
<dbReference type="InterPro" id="IPR010996">
    <property type="entry name" value="HHH_MUS81"/>
</dbReference>
<keyword evidence="12" id="KW-0832">Ubl conjugation</keyword>
<comment type="cofactor">
    <cofactor evidence="1">
        <name>Mg(2+)</name>
        <dbReference type="ChEBI" id="CHEBI:18420"/>
    </cofactor>
</comment>
<evidence type="ECO:0000256" key="7">
    <source>
        <dbReference type="ARBA" id="ARBA00022634"/>
    </source>
</evidence>
<dbReference type="GO" id="GO:0140078">
    <property type="term" value="F:class I DNA-(apurinic or apyrimidinic site) endonuclease activity"/>
    <property type="evidence" value="ECO:0007669"/>
    <property type="project" value="UniProtKB-EC"/>
</dbReference>
<evidence type="ECO:0000256" key="10">
    <source>
        <dbReference type="ARBA" id="ARBA00022705"/>
    </source>
</evidence>
<dbReference type="InterPro" id="IPR022311">
    <property type="entry name" value="PolX-like"/>
</dbReference>
<feature type="domain" description="Polymerase/histidinol phosphatase N-terminal" evidence="23">
    <location>
        <begin position="340"/>
        <end position="421"/>
    </location>
</feature>
<accession>A0A0G0Z7Z0</accession>
<keyword evidence="8" id="KW-0808">Transferase</keyword>
<dbReference type="SMART" id="SM00481">
    <property type="entry name" value="POLIIIAc"/>
    <property type="match status" value="1"/>
</dbReference>
<dbReference type="GO" id="GO:0008270">
    <property type="term" value="F:zinc ion binding"/>
    <property type="evidence" value="ECO:0007669"/>
    <property type="project" value="TreeGrafter"/>
</dbReference>
<comment type="catalytic activity">
    <reaction evidence="19">
        <text>a 5'-end 2'-deoxyribose-2'-deoxyribonucleotide-DNA = (2E,4S)-4-hydroxypenten-2-al-5-phosphate + a 5'-end 5'-phospho-2'-deoxyribonucleoside-DNA + H(+)</text>
        <dbReference type="Rhea" id="RHEA:76255"/>
        <dbReference type="Rhea" id="RHEA-COMP:13180"/>
        <dbReference type="Rhea" id="RHEA-COMP:18657"/>
        <dbReference type="ChEBI" id="CHEBI:15378"/>
        <dbReference type="ChEBI" id="CHEBI:136412"/>
        <dbReference type="ChEBI" id="CHEBI:195194"/>
        <dbReference type="ChEBI" id="CHEBI:195195"/>
    </reaction>
</comment>
<protein>
    <recommendedName>
        <fullName evidence="5">DNA polymerase beta</fullName>
        <ecNumber evidence="3">2.7.7.7</ecNumber>
        <ecNumber evidence="4">4.2.99.18</ecNumber>
    </recommendedName>
    <alternativeName>
        <fullName evidence="16">5'-deoxyribose-phosphate lyase</fullName>
    </alternativeName>
    <alternativeName>
        <fullName evidence="17">AP lyase</fullName>
    </alternativeName>
</protein>
<dbReference type="PANTHER" id="PTHR36928">
    <property type="entry name" value="PHOSPHATASE YCDX-RELATED"/>
    <property type="match status" value="1"/>
</dbReference>
<keyword evidence="14" id="KW-0915">Sodium</keyword>
<dbReference type="Gene3D" id="1.10.150.20">
    <property type="entry name" value="5' to 3' exonuclease, C-terminal subdomain"/>
    <property type="match status" value="1"/>
</dbReference>
<evidence type="ECO:0000256" key="11">
    <source>
        <dbReference type="ARBA" id="ARBA00022763"/>
    </source>
</evidence>
<evidence type="ECO:0000256" key="4">
    <source>
        <dbReference type="ARBA" id="ARBA00012720"/>
    </source>
</evidence>
<evidence type="ECO:0000256" key="14">
    <source>
        <dbReference type="ARBA" id="ARBA00023053"/>
    </source>
</evidence>
<dbReference type="Pfam" id="PF14520">
    <property type="entry name" value="HHH_5"/>
    <property type="match status" value="1"/>
</dbReference>
<evidence type="ECO:0000256" key="19">
    <source>
        <dbReference type="ARBA" id="ARBA00044678"/>
    </source>
</evidence>
<dbReference type="CDD" id="cd07436">
    <property type="entry name" value="PHP_PolX"/>
    <property type="match status" value="1"/>
</dbReference>
<dbReference type="CDD" id="cd00141">
    <property type="entry name" value="NT_POLXc"/>
    <property type="match status" value="1"/>
</dbReference>
<evidence type="ECO:0000256" key="17">
    <source>
        <dbReference type="ARBA" id="ARBA00035726"/>
    </source>
</evidence>
<evidence type="ECO:0000256" key="12">
    <source>
        <dbReference type="ARBA" id="ARBA00022843"/>
    </source>
</evidence>
<dbReference type="InterPro" id="IPR027421">
    <property type="entry name" value="DNA_pol_lamdba_lyase_dom_sf"/>
</dbReference>
<dbReference type="InterPro" id="IPR002008">
    <property type="entry name" value="DNA_pol_X_beta-like"/>
</dbReference>
<dbReference type="Proteomes" id="UP000033986">
    <property type="component" value="Unassembled WGS sequence"/>
</dbReference>
<dbReference type="InterPro" id="IPR003583">
    <property type="entry name" value="Hlx-hairpin-Hlx_DNA-bd_motif"/>
</dbReference>
<dbReference type="AlphaFoldDB" id="A0A0G0Z7Z0"/>
<evidence type="ECO:0000256" key="20">
    <source>
        <dbReference type="ARBA" id="ARBA00045548"/>
    </source>
</evidence>
<evidence type="ECO:0000256" key="18">
    <source>
        <dbReference type="ARBA" id="ARBA00044632"/>
    </source>
</evidence>
<evidence type="ECO:0000313" key="25">
    <source>
        <dbReference type="EMBL" id="KKS44835.1"/>
    </source>
</evidence>
<keyword evidence="7" id="KW-0237">DNA synthesis</keyword>
<dbReference type="GO" id="GO:0003677">
    <property type="term" value="F:DNA binding"/>
    <property type="evidence" value="ECO:0007669"/>
    <property type="project" value="InterPro"/>
</dbReference>
<dbReference type="InterPro" id="IPR037160">
    <property type="entry name" value="DNA_Pol_thumb_sf"/>
</dbReference>
<dbReference type="PIRSF" id="PIRSF005047">
    <property type="entry name" value="UCP005047_YshC"/>
    <property type="match status" value="1"/>
</dbReference>
<evidence type="ECO:0000256" key="1">
    <source>
        <dbReference type="ARBA" id="ARBA00001946"/>
    </source>
</evidence>
<dbReference type="InterPro" id="IPR004013">
    <property type="entry name" value="PHP_dom"/>
</dbReference>
<dbReference type="GO" id="GO:0005829">
    <property type="term" value="C:cytosol"/>
    <property type="evidence" value="ECO:0007669"/>
    <property type="project" value="TreeGrafter"/>
</dbReference>
<dbReference type="GO" id="GO:0006281">
    <property type="term" value="P:DNA repair"/>
    <property type="evidence" value="ECO:0007669"/>
    <property type="project" value="UniProtKB-KW"/>
</dbReference>
<evidence type="ECO:0000256" key="15">
    <source>
        <dbReference type="ARBA" id="ARBA00023204"/>
    </source>
</evidence>
<keyword evidence="10" id="KW-0235">DNA replication</keyword>
<sequence>MVSNQEISKILYEIGKYLEIKNVPFKPQAYEKAAYSVENLEEEISEIYKKGGLKAVEDIPGVGISIAEKIKEFIKTGRLKYYEKLKKSFPVKIGELSAIEGVGPKMIYTLYKKLGVKNLSELERVAKSGKIAKILGFGKKTEEKILKGIEFLKKSGGRFLLGVVLVAARAIENQLRNLKEVDRVEVAGSLRRMQETIGDLDFLITSKKSAKVTEFFVNMPEVAHIYSTGPTKTMVRLKNGMDADLRVVPDKSFGAALQYFTGDKRHNITLRVLAEKKGYKLNEYGLWRGKKLIAGRTEEEIYKALGMSTPPPEIRNDSGEIQAVLKNKLPKLISYGDIKGDLQVTTNWTDGENSIEEMAQAASDAGLEYIVITDHTKSLAMTGGLDEKKLLKQMMEIDKIQSRIGGTKIKILKGAEVNIMKDGSLDIKDEVLAKLDVVGIAVHSHFNLSRIEQTARIIKAMQNKYADILFHPTGRLIQKREPYDVDVEEIIKVAKKTRTVLEIDADPYRLDLKDEYIRKAVKAGVKLAIDTDAHSKNSFYYLEFGIAQARRGWAKKSDIINTRPWPEMLKLLK</sequence>
<gene>
    <name evidence="25" type="ORF">UV07_C0002G0021</name>
</gene>
<comment type="catalytic activity">
    <reaction evidence="21">
        <text>DNA(n) + a 2'-deoxyribonucleoside 5'-triphosphate = DNA(n+1) + diphosphate</text>
        <dbReference type="Rhea" id="RHEA:22508"/>
        <dbReference type="Rhea" id="RHEA-COMP:17339"/>
        <dbReference type="Rhea" id="RHEA-COMP:17340"/>
        <dbReference type="ChEBI" id="CHEBI:33019"/>
        <dbReference type="ChEBI" id="CHEBI:61560"/>
        <dbReference type="ChEBI" id="CHEBI:173112"/>
        <dbReference type="EC" id="2.7.7.7"/>
    </reaction>
</comment>
<dbReference type="SMART" id="SM00483">
    <property type="entry name" value="POLXc"/>
    <property type="match status" value="1"/>
</dbReference>
<dbReference type="SUPFAM" id="SSF81301">
    <property type="entry name" value="Nucleotidyltransferase"/>
    <property type="match status" value="1"/>
</dbReference>
<dbReference type="Pfam" id="PF14716">
    <property type="entry name" value="HHH_8"/>
    <property type="match status" value="1"/>
</dbReference>
<evidence type="ECO:0000256" key="6">
    <source>
        <dbReference type="ARBA" id="ARBA00022481"/>
    </source>
</evidence>
<evidence type="ECO:0000256" key="8">
    <source>
        <dbReference type="ARBA" id="ARBA00022679"/>
    </source>
</evidence>
<keyword evidence="15" id="KW-0234">DNA repair</keyword>
<proteinExistence type="predicted"/>
<feature type="domain" description="Helix-hairpin-helix DNA-binding motif class 1" evidence="22">
    <location>
        <begin position="129"/>
        <end position="148"/>
    </location>
</feature>
<dbReference type="GO" id="GO:0042578">
    <property type="term" value="F:phosphoric ester hydrolase activity"/>
    <property type="evidence" value="ECO:0007669"/>
    <property type="project" value="TreeGrafter"/>
</dbReference>
<evidence type="ECO:0000256" key="2">
    <source>
        <dbReference type="ARBA" id="ARBA00004496"/>
    </source>
</evidence>
<dbReference type="Gene3D" id="3.30.460.10">
    <property type="entry name" value="Beta Polymerase, domain 2"/>
    <property type="match status" value="1"/>
</dbReference>
<dbReference type="PANTHER" id="PTHR36928:SF1">
    <property type="entry name" value="PHOSPHATASE YCDX-RELATED"/>
    <property type="match status" value="1"/>
</dbReference>